<evidence type="ECO:0000256" key="11">
    <source>
        <dbReference type="ARBA" id="ARBA00023125"/>
    </source>
</evidence>
<evidence type="ECO:0000259" key="19">
    <source>
        <dbReference type="PROSITE" id="PS51504"/>
    </source>
</evidence>
<dbReference type="FunFam" id="1.10.10.10:FF:000140">
    <property type="entry name" value="Histone H1.0"/>
    <property type="match status" value="1"/>
</dbReference>
<organism evidence="20 21">
    <name type="scientific">Ditylenchus dipsaci</name>
    <dbReference type="NCBI Taxonomy" id="166011"/>
    <lineage>
        <taxon>Eukaryota</taxon>
        <taxon>Metazoa</taxon>
        <taxon>Ecdysozoa</taxon>
        <taxon>Nematoda</taxon>
        <taxon>Chromadorea</taxon>
        <taxon>Rhabditida</taxon>
        <taxon>Tylenchina</taxon>
        <taxon>Tylenchomorpha</taxon>
        <taxon>Sphaerularioidea</taxon>
        <taxon>Anguinidae</taxon>
        <taxon>Anguininae</taxon>
        <taxon>Ditylenchus</taxon>
    </lineage>
</organism>
<dbReference type="InterPro" id="IPR051028">
    <property type="entry name" value="Mito_Solute_Carrier"/>
</dbReference>
<proteinExistence type="inferred from homology"/>
<dbReference type="GO" id="GO:0006334">
    <property type="term" value="P:nucleosome assembly"/>
    <property type="evidence" value="ECO:0007669"/>
    <property type="project" value="InterPro"/>
</dbReference>
<feature type="repeat" description="Solcar" evidence="16">
    <location>
        <begin position="206"/>
        <end position="294"/>
    </location>
</feature>
<evidence type="ECO:0000256" key="5">
    <source>
        <dbReference type="ARBA" id="ARBA00022448"/>
    </source>
</evidence>
<dbReference type="Gene3D" id="1.10.10.10">
    <property type="entry name" value="Winged helix-like DNA-binding domain superfamily/Winged helix DNA-binding domain"/>
    <property type="match status" value="1"/>
</dbReference>
<dbReference type="InterPro" id="IPR018108">
    <property type="entry name" value="MCP_transmembrane"/>
</dbReference>
<evidence type="ECO:0000256" key="8">
    <source>
        <dbReference type="ARBA" id="ARBA00022737"/>
    </source>
</evidence>
<dbReference type="GO" id="GO:0005634">
    <property type="term" value="C:nucleus"/>
    <property type="evidence" value="ECO:0007669"/>
    <property type="project" value="UniProtKB-SubCell"/>
</dbReference>
<keyword evidence="9" id="KW-0999">Mitochondrion inner membrane</keyword>
<feature type="compositionally biased region" description="Basic residues" evidence="17">
    <location>
        <begin position="517"/>
        <end position="540"/>
    </location>
</feature>
<name>A0A915DZC0_9BILA</name>
<feature type="compositionally biased region" description="Basic residues" evidence="17">
    <location>
        <begin position="686"/>
        <end position="712"/>
    </location>
</feature>
<feature type="transmembrane region" description="Helical" evidence="18">
    <location>
        <begin position="413"/>
        <end position="433"/>
    </location>
</feature>
<dbReference type="Pfam" id="PF00538">
    <property type="entry name" value="Linker_histone"/>
    <property type="match status" value="1"/>
</dbReference>
<dbReference type="PANTHER" id="PTHR45678:SF9">
    <property type="entry name" value="CALCIUM-BINDING MITOCHONDRIAL CARRIER PROTEIN ARALAR1"/>
    <property type="match status" value="1"/>
</dbReference>
<evidence type="ECO:0000256" key="2">
    <source>
        <dbReference type="ARBA" id="ARBA00004286"/>
    </source>
</evidence>
<dbReference type="GO" id="GO:0003677">
    <property type="term" value="F:DNA binding"/>
    <property type="evidence" value="ECO:0007669"/>
    <property type="project" value="UniProtKB-KW"/>
</dbReference>
<keyword evidence="8" id="KW-0677">Repeat</keyword>
<feature type="compositionally biased region" description="Basic residues" evidence="17">
    <location>
        <begin position="662"/>
        <end position="676"/>
    </location>
</feature>
<evidence type="ECO:0000256" key="15">
    <source>
        <dbReference type="ARBA" id="ARBA00038674"/>
    </source>
</evidence>
<dbReference type="Gene3D" id="1.50.40.10">
    <property type="entry name" value="Mitochondrial carrier domain"/>
    <property type="match status" value="1"/>
</dbReference>
<evidence type="ECO:0000256" key="16">
    <source>
        <dbReference type="PROSITE-ProRule" id="PRU00282"/>
    </source>
</evidence>
<dbReference type="PROSITE" id="PS50920">
    <property type="entry name" value="SOLCAR"/>
    <property type="match status" value="3"/>
</dbReference>
<feature type="repeat" description="Solcar" evidence="16">
    <location>
        <begin position="22"/>
        <end position="107"/>
    </location>
</feature>
<dbReference type="CDD" id="cd00073">
    <property type="entry name" value="H15"/>
    <property type="match status" value="1"/>
</dbReference>
<feature type="transmembrane region" description="Helical" evidence="18">
    <location>
        <begin position="372"/>
        <end position="392"/>
    </location>
</feature>
<evidence type="ECO:0000256" key="3">
    <source>
        <dbReference type="ARBA" id="ARBA00004448"/>
    </source>
</evidence>
<feature type="region of interest" description="Disordered" evidence="17">
    <location>
        <begin position="608"/>
        <end position="712"/>
    </location>
</feature>
<evidence type="ECO:0000256" key="10">
    <source>
        <dbReference type="ARBA" id="ARBA00022989"/>
    </source>
</evidence>
<protein>
    <submittedName>
        <fullName evidence="21">H15 domain-containing protein</fullName>
    </submittedName>
</protein>
<feature type="transmembrane region" description="Helical" evidence="18">
    <location>
        <begin position="295"/>
        <end position="319"/>
    </location>
</feature>
<evidence type="ECO:0000256" key="4">
    <source>
        <dbReference type="ARBA" id="ARBA00006375"/>
    </source>
</evidence>
<sequence length="712" mass="76686">MLVQKQSPHFSGLKTKTLEDAQQQIQRFSFGAMAGACGAASVYPIDLIKTRMQNQRSNIYRNSLDCFKKVIKFEGPRGLYRGLVPQLMGIAPEKAVLLFMNDFTRSKLSSNGQISTTSQIIAGGCSGACQSLVSNPLEIVKVRLQTVGEISNSAKLNAFTVIRELGISNLYRGLQACLIRDISFASMYFPVYGYAKKSTSNEKGENGPLSMFLSALVAGSPAAFFATPADVIKTRLQVAPRPGHTVYNGVADCFSKLIKEEGFGALWKGAFPRVCRSKQVWKGGLTPGDYRSDLFAWWLGTGFVNYLTSQPIAVFFLALDRLLVIRLHLHYTMEMRDRLVKIECFVLAVVFVFSVYYVILDDTHPGFNFRQLLKIGFGILNIAISCVLFYLLSNIKSSSSSLTSNTKNQVVKTIIVCELFFDVIPAIFFYFFVGRGCLCLFSSTKHPCSAPTQSNIVQSAVAAIQFHSHTSSAPTHTPLLYSNYPNPSQLVKMTATTEAAAPATSAPAPASPTPKASPKKAAKAPKVAKPKAPKTPKVAKPKVPSSHPVYGEMIKKAVGELKEHKGSSRAAILKYILQHYKVGDNIIKINSHIRLALKRGVISGALKQTKGTGASGSFRLGDKAASAAPNKAPKKAASPKKAGVKNRSSSSRCRPAAAAKKPAAKKAAAKPKKAAGAKKAASPKKAGAKAAKKSSPKKAKKATAAKKAPAKK</sequence>
<evidence type="ECO:0000256" key="6">
    <source>
        <dbReference type="ARBA" id="ARBA00022454"/>
    </source>
</evidence>
<dbReference type="Proteomes" id="UP000887574">
    <property type="component" value="Unplaced"/>
</dbReference>
<comment type="subcellular location">
    <subcellularLocation>
        <location evidence="2">Chromosome</location>
    </subcellularLocation>
    <subcellularLocation>
        <location evidence="3">Mitochondrion inner membrane</location>
        <topology evidence="3">Multi-pass membrane protein</topology>
    </subcellularLocation>
    <subcellularLocation>
        <location evidence="1">Nucleus</location>
    </subcellularLocation>
</comment>
<evidence type="ECO:0000313" key="20">
    <source>
        <dbReference type="Proteomes" id="UP000887574"/>
    </source>
</evidence>
<dbReference type="PANTHER" id="PTHR45678">
    <property type="entry name" value="MITOCHONDRIAL 2-OXODICARBOXYLATE CARRIER 1-RELATED"/>
    <property type="match status" value="1"/>
</dbReference>
<dbReference type="SUPFAM" id="SSF103506">
    <property type="entry name" value="Mitochondrial carrier"/>
    <property type="match status" value="1"/>
</dbReference>
<keyword evidence="6" id="KW-0158">Chromosome</keyword>
<dbReference type="PROSITE" id="PS51504">
    <property type="entry name" value="H15"/>
    <property type="match status" value="1"/>
</dbReference>
<dbReference type="GO" id="GO:0005313">
    <property type="term" value="F:L-glutamate transmembrane transporter activity"/>
    <property type="evidence" value="ECO:0007669"/>
    <property type="project" value="TreeGrafter"/>
</dbReference>
<dbReference type="InterPro" id="IPR005818">
    <property type="entry name" value="Histone_H1/H5_H15"/>
</dbReference>
<feature type="compositionally biased region" description="Low complexity" evidence="17">
    <location>
        <begin position="501"/>
        <end position="516"/>
    </location>
</feature>
<evidence type="ECO:0000256" key="1">
    <source>
        <dbReference type="ARBA" id="ARBA00004123"/>
    </source>
</evidence>
<keyword evidence="20" id="KW-1185">Reference proteome</keyword>
<feature type="repeat" description="Solcar" evidence="16">
    <location>
        <begin position="114"/>
        <end position="198"/>
    </location>
</feature>
<dbReference type="AlphaFoldDB" id="A0A915DZC0"/>
<dbReference type="PRINTS" id="PR00624">
    <property type="entry name" value="HISTONEH5"/>
</dbReference>
<dbReference type="InterPro" id="IPR005819">
    <property type="entry name" value="H1/H5"/>
</dbReference>
<keyword evidence="14" id="KW-0539">Nucleus</keyword>
<dbReference type="InterPro" id="IPR036390">
    <property type="entry name" value="WH_DNA-bd_sf"/>
</dbReference>
<reference evidence="21" key="1">
    <citation type="submission" date="2022-11" db="UniProtKB">
        <authorList>
            <consortium name="WormBaseParasite"/>
        </authorList>
    </citation>
    <scope>IDENTIFICATION</scope>
</reference>
<dbReference type="InterPro" id="IPR036388">
    <property type="entry name" value="WH-like_DNA-bd_sf"/>
</dbReference>
<dbReference type="WBParaSite" id="jg24286">
    <property type="protein sequence ID" value="jg24286"/>
    <property type="gene ID" value="jg24286"/>
</dbReference>
<evidence type="ECO:0000256" key="17">
    <source>
        <dbReference type="SAM" id="MobiDB-lite"/>
    </source>
</evidence>
<keyword evidence="13 16" id="KW-0472">Membrane</keyword>
<comment type="similarity">
    <text evidence="4">Belongs to the mitochondrial carrier (TC 2.A.29) family.</text>
</comment>
<dbReference type="GO" id="GO:0043490">
    <property type="term" value="P:malate-aspartate shuttle"/>
    <property type="evidence" value="ECO:0007669"/>
    <property type="project" value="UniProtKB-ARBA"/>
</dbReference>
<dbReference type="SUPFAM" id="SSF46785">
    <property type="entry name" value="Winged helix' DNA-binding domain"/>
    <property type="match status" value="1"/>
</dbReference>
<dbReference type="Pfam" id="PF00153">
    <property type="entry name" value="Mito_carr"/>
    <property type="match status" value="3"/>
</dbReference>
<feature type="domain" description="H15" evidence="19">
    <location>
        <begin position="546"/>
        <end position="622"/>
    </location>
</feature>
<dbReference type="InterPro" id="IPR023395">
    <property type="entry name" value="MCP_dom_sf"/>
</dbReference>
<evidence type="ECO:0000256" key="18">
    <source>
        <dbReference type="SAM" id="Phobius"/>
    </source>
</evidence>
<keyword evidence="12" id="KW-0496">Mitochondrion</keyword>
<keyword evidence="7 16" id="KW-0812">Transmembrane</keyword>
<keyword evidence="10 18" id="KW-1133">Transmembrane helix</keyword>
<feature type="transmembrane region" description="Helical" evidence="18">
    <location>
        <begin position="339"/>
        <end position="360"/>
    </location>
</feature>
<comment type="subunit">
    <text evidence="15">Homodimer (via N-terminus).</text>
</comment>
<evidence type="ECO:0000256" key="12">
    <source>
        <dbReference type="ARBA" id="ARBA00023128"/>
    </source>
</evidence>
<dbReference type="GO" id="GO:0000786">
    <property type="term" value="C:nucleosome"/>
    <property type="evidence" value="ECO:0007669"/>
    <property type="project" value="InterPro"/>
</dbReference>
<feature type="compositionally biased region" description="Basic residues" evidence="17">
    <location>
        <begin position="632"/>
        <end position="644"/>
    </location>
</feature>
<dbReference type="SMART" id="SM00526">
    <property type="entry name" value="H15"/>
    <property type="match status" value="1"/>
</dbReference>
<evidence type="ECO:0000313" key="21">
    <source>
        <dbReference type="WBParaSite" id="jg24286"/>
    </source>
</evidence>
<evidence type="ECO:0000256" key="14">
    <source>
        <dbReference type="ARBA" id="ARBA00023242"/>
    </source>
</evidence>
<dbReference type="GO" id="GO:0005743">
    <property type="term" value="C:mitochondrial inner membrane"/>
    <property type="evidence" value="ECO:0007669"/>
    <property type="project" value="UniProtKB-SubCell"/>
</dbReference>
<dbReference type="GO" id="GO:0015183">
    <property type="term" value="F:L-aspartate transmembrane transporter activity"/>
    <property type="evidence" value="ECO:0007669"/>
    <property type="project" value="TreeGrafter"/>
</dbReference>
<accession>A0A915DZC0</accession>
<evidence type="ECO:0000256" key="13">
    <source>
        <dbReference type="ARBA" id="ARBA00023136"/>
    </source>
</evidence>
<dbReference type="GO" id="GO:0030527">
    <property type="term" value="F:structural constituent of chromatin"/>
    <property type="evidence" value="ECO:0007669"/>
    <property type="project" value="InterPro"/>
</dbReference>
<dbReference type="FunFam" id="1.50.40.10:FF:000004">
    <property type="entry name" value="Calcium-binding mitochondrial carrier protein Aralar1"/>
    <property type="match status" value="1"/>
</dbReference>
<evidence type="ECO:0000256" key="9">
    <source>
        <dbReference type="ARBA" id="ARBA00022792"/>
    </source>
</evidence>
<keyword evidence="5" id="KW-0813">Transport</keyword>
<evidence type="ECO:0000256" key="7">
    <source>
        <dbReference type="ARBA" id="ARBA00022692"/>
    </source>
</evidence>
<keyword evidence="11" id="KW-0238">DNA-binding</keyword>
<feature type="region of interest" description="Disordered" evidence="17">
    <location>
        <begin position="501"/>
        <end position="547"/>
    </location>
</feature>